<evidence type="ECO:0000259" key="1">
    <source>
        <dbReference type="Pfam" id="PF13456"/>
    </source>
</evidence>
<dbReference type="Proteomes" id="UP001459277">
    <property type="component" value="Unassembled WGS sequence"/>
</dbReference>
<gene>
    <name evidence="2" type="ORF">SO802_008462</name>
</gene>
<keyword evidence="3" id="KW-1185">Reference proteome</keyword>
<protein>
    <recommendedName>
        <fullName evidence="1">RNase H type-1 domain-containing protein</fullName>
    </recommendedName>
</protein>
<name>A0AAW2D8P7_9ROSI</name>
<evidence type="ECO:0000313" key="2">
    <source>
        <dbReference type="EMBL" id="KAL0006960.1"/>
    </source>
</evidence>
<evidence type="ECO:0000313" key="3">
    <source>
        <dbReference type="Proteomes" id="UP001459277"/>
    </source>
</evidence>
<feature type="domain" description="RNase H type-1" evidence="1">
    <location>
        <begin position="140"/>
        <end position="201"/>
    </location>
</feature>
<dbReference type="Gene3D" id="3.30.420.10">
    <property type="entry name" value="Ribonuclease H-like superfamily/Ribonuclease H"/>
    <property type="match status" value="1"/>
</dbReference>
<dbReference type="PANTHER" id="PTHR47074:SF48">
    <property type="entry name" value="POLYNUCLEOTIDYL TRANSFERASE, RIBONUCLEASE H-LIKE SUPERFAMILY PROTEIN"/>
    <property type="match status" value="1"/>
</dbReference>
<dbReference type="InterPro" id="IPR052929">
    <property type="entry name" value="RNase_H-like_EbsB-rel"/>
</dbReference>
<dbReference type="GO" id="GO:0003676">
    <property type="term" value="F:nucleic acid binding"/>
    <property type="evidence" value="ECO:0007669"/>
    <property type="project" value="InterPro"/>
</dbReference>
<dbReference type="GO" id="GO:0004523">
    <property type="term" value="F:RNA-DNA hybrid ribonuclease activity"/>
    <property type="evidence" value="ECO:0007669"/>
    <property type="project" value="InterPro"/>
</dbReference>
<organism evidence="2 3">
    <name type="scientific">Lithocarpus litseifolius</name>
    <dbReference type="NCBI Taxonomy" id="425828"/>
    <lineage>
        <taxon>Eukaryota</taxon>
        <taxon>Viridiplantae</taxon>
        <taxon>Streptophyta</taxon>
        <taxon>Embryophyta</taxon>
        <taxon>Tracheophyta</taxon>
        <taxon>Spermatophyta</taxon>
        <taxon>Magnoliopsida</taxon>
        <taxon>eudicotyledons</taxon>
        <taxon>Gunneridae</taxon>
        <taxon>Pentapetalae</taxon>
        <taxon>rosids</taxon>
        <taxon>fabids</taxon>
        <taxon>Fagales</taxon>
        <taxon>Fagaceae</taxon>
        <taxon>Lithocarpus</taxon>
    </lineage>
</organism>
<dbReference type="InterPro" id="IPR002156">
    <property type="entry name" value="RNaseH_domain"/>
</dbReference>
<dbReference type="InterPro" id="IPR036397">
    <property type="entry name" value="RNaseH_sf"/>
</dbReference>
<proteinExistence type="predicted"/>
<dbReference type="AlphaFoldDB" id="A0AAW2D8P7"/>
<accession>A0AAW2D8P7</accession>
<sequence>MVNDRASADSHGAAGFFGASAQAEENRCDSRNSNHEMAVMVTSGSVAKSKNSNFSEQDSLERWDGLAVTARDGLTVTAREDEKKLENQYKRNEIEAGLVKELFKGKEVAMSATNISLCGPGKDVSEGSSPIRSKMEVDSIKEIIVETDALSIVNSINENFIEGSIGHLIQGILALRNYFSSWKVIHVKRDHNRAAHEAAHLARRSEDSQVWIGALPIAVQEIVQSERIM</sequence>
<dbReference type="Pfam" id="PF13456">
    <property type="entry name" value="RVT_3"/>
    <property type="match status" value="1"/>
</dbReference>
<dbReference type="EMBL" id="JAZDWU010000003">
    <property type="protein sequence ID" value="KAL0006960.1"/>
    <property type="molecule type" value="Genomic_DNA"/>
</dbReference>
<comment type="caution">
    <text evidence="2">The sequence shown here is derived from an EMBL/GenBank/DDBJ whole genome shotgun (WGS) entry which is preliminary data.</text>
</comment>
<reference evidence="2 3" key="1">
    <citation type="submission" date="2024-01" db="EMBL/GenBank/DDBJ databases">
        <title>A telomere-to-telomere, gap-free genome of sweet tea (Lithocarpus litseifolius).</title>
        <authorList>
            <person name="Zhou J."/>
        </authorList>
    </citation>
    <scope>NUCLEOTIDE SEQUENCE [LARGE SCALE GENOMIC DNA]</scope>
    <source>
        <strain evidence="2">Zhou-2022a</strain>
        <tissue evidence="2">Leaf</tissue>
    </source>
</reference>
<dbReference type="PANTHER" id="PTHR47074">
    <property type="entry name" value="BNAC02G40300D PROTEIN"/>
    <property type="match status" value="1"/>
</dbReference>